<dbReference type="Pfam" id="PF00072">
    <property type="entry name" value="Response_reg"/>
    <property type="match status" value="1"/>
</dbReference>
<dbReference type="eggNOG" id="COG0745">
    <property type="taxonomic scope" value="Bacteria"/>
</dbReference>
<dbReference type="SMART" id="SM00448">
    <property type="entry name" value="REC"/>
    <property type="match status" value="1"/>
</dbReference>
<dbReference type="Proteomes" id="UP000002710">
    <property type="component" value="Chromosome"/>
</dbReference>
<dbReference type="PANTHER" id="PTHR44591:SF14">
    <property type="entry name" value="PROTEIN PILG"/>
    <property type="match status" value="1"/>
</dbReference>
<dbReference type="RefSeq" id="WP_011366470.1">
    <property type="nucleotide sequence ID" value="NC_007519.1"/>
</dbReference>
<evidence type="ECO:0000256" key="3">
    <source>
        <dbReference type="PROSITE-ProRule" id="PRU00169"/>
    </source>
</evidence>
<dbReference type="HOGENOM" id="CLU_680991_0_0_7"/>
<organism evidence="5 6">
    <name type="scientific">Oleidesulfovibrio alaskensis (strain ATCC BAA-1058 / DSM 17464 / G20)</name>
    <name type="common">Desulfovibrio alaskensis</name>
    <dbReference type="NCBI Taxonomy" id="207559"/>
    <lineage>
        <taxon>Bacteria</taxon>
        <taxon>Pseudomonadati</taxon>
        <taxon>Thermodesulfobacteriota</taxon>
        <taxon>Desulfovibrionia</taxon>
        <taxon>Desulfovibrionales</taxon>
        <taxon>Desulfovibrionaceae</taxon>
        <taxon>Oleidesulfovibrio</taxon>
    </lineage>
</organism>
<name>Q316L7_OLEA2</name>
<dbReference type="EMBL" id="CP000112">
    <property type="protein sequence ID" value="ABB37129.1"/>
    <property type="molecule type" value="Genomic_DNA"/>
</dbReference>
<dbReference type="InterPro" id="IPR011006">
    <property type="entry name" value="CheY-like_superfamily"/>
</dbReference>
<sequence length="406" mass="44432">MSVIAVHYGIYCHEDQYLSAIREATGYSFVTDDTVVEEASRRSGISASRLRKAFDAKPSIFNSFTNDRERARAWFRMIVAEYLVKENVMFGGFTAMMVPAAVKHALKVCLIANRDARLAAAATLGISESDAQKTMRAGDSDAAEWVNTLTGNTDPWAAGLYDIVIPVDKSTPLEAAALVKEMLGREAVQPDARSRKTAQDALLAAQVEVQLATKGHFVAVAADAGTVTLTVNGHVSDLERLGTTLRAAVIDMPGVDDVRVVGGRDIHTPSIYRQCNFELPNRVLVVDDERDFAQTLSQRLEVREMGSAVAYDGESALEIVERDQPEVMILDLKMPGVDGKEVLRRVKETRPEVEVIILTGQGSEADREECMKLGAFAYLEKPVDIEQLSSVLLKANTKARQNLKSA</sequence>
<evidence type="ECO:0000313" key="6">
    <source>
        <dbReference type="Proteomes" id="UP000002710"/>
    </source>
</evidence>
<keyword evidence="1 3" id="KW-0597">Phosphoprotein</keyword>
<evidence type="ECO:0000256" key="1">
    <source>
        <dbReference type="ARBA" id="ARBA00022553"/>
    </source>
</evidence>
<dbReference type="KEGG" id="dde:Dde_0328"/>
<keyword evidence="6" id="KW-1185">Reference proteome</keyword>
<accession>Q316L7</accession>
<dbReference type="AlphaFoldDB" id="Q316L7"/>
<dbReference type="STRING" id="207559.Dde_0328"/>
<dbReference type="InterPro" id="IPR050595">
    <property type="entry name" value="Bact_response_regulator"/>
</dbReference>
<dbReference type="InterPro" id="IPR001789">
    <property type="entry name" value="Sig_transdc_resp-reg_receiver"/>
</dbReference>
<gene>
    <name evidence="5" type="ordered locus">Dde_0328</name>
</gene>
<feature type="modified residue" description="4-aspartylphosphate" evidence="3">
    <location>
        <position position="331"/>
    </location>
</feature>
<proteinExistence type="predicted"/>
<protein>
    <submittedName>
        <fullName evidence="5">Response regulator receiver protein</fullName>
    </submittedName>
</protein>
<evidence type="ECO:0000256" key="2">
    <source>
        <dbReference type="ARBA" id="ARBA00023012"/>
    </source>
</evidence>
<dbReference type="Gene3D" id="3.40.50.300">
    <property type="entry name" value="P-loop containing nucleotide triphosphate hydrolases"/>
    <property type="match status" value="1"/>
</dbReference>
<dbReference type="SUPFAM" id="SSF52172">
    <property type="entry name" value="CheY-like"/>
    <property type="match status" value="1"/>
</dbReference>
<dbReference type="PROSITE" id="PS50110">
    <property type="entry name" value="RESPONSE_REGULATORY"/>
    <property type="match status" value="1"/>
</dbReference>
<dbReference type="Pfam" id="PF13189">
    <property type="entry name" value="Cytidylate_kin2"/>
    <property type="match status" value="1"/>
</dbReference>
<evidence type="ECO:0000259" key="4">
    <source>
        <dbReference type="PROSITE" id="PS50110"/>
    </source>
</evidence>
<dbReference type="GO" id="GO:0000160">
    <property type="term" value="P:phosphorelay signal transduction system"/>
    <property type="evidence" value="ECO:0007669"/>
    <property type="project" value="UniProtKB-KW"/>
</dbReference>
<evidence type="ECO:0000313" key="5">
    <source>
        <dbReference type="EMBL" id="ABB37129.1"/>
    </source>
</evidence>
<reference evidence="5 6" key="1">
    <citation type="journal article" date="2011" name="J. Bacteriol.">
        <title>Complete genome sequence and updated annotation of Desulfovibrio alaskensis G20.</title>
        <authorList>
            <person name="Hauser L.J."/>
            <person name="Land M.L."/>
            <person name="Brown S.D."/>
            <person name="Larimer F."/>
            <person name="Keller K.L."/>
            <person name="Rapp-Giles B.J."/>
            <person name="Price M.N."/>
            <person name="Lin M."/>
            <person name="Bruce D.C."/>
            <person name="Detter J.C."/>
            <person name="Tapia R."/>
            <person name="Han C.S."/>
            <person name="Goodwin L.A."/>
            <person name="Cheng J.F."/>
            <person name="Pitluck S."/>
            <person name="Copeland A."/>
            <person name="Lucas S."/>
            <person name="Nolan M."/>
            <person name="Lapidus A.L."/>
            <person name="Palumbo A.V."/>
            <person name="Wall J.D."/>
        </authorList>
    </citation>
    <scope>NUCLEOTIDE SEQUENCE [LARGE SCALE GENOMIC DNA]</scope>
    <source>
        <strain evidence="6">ATCC BAA 1058 / DSM 17464 / G20</strain>
    </source>
</reference>
<keyword evidence="2" id="KW-0902">Two-component regulatory system</keyword>
<dbReference type="CDD" id="cd17536">
    <property type="entry name" value="REC_YesN-like"/>
    <property type="match status" value="1"/>
</dbReference>
<dbReference type="Gene3D" id="3.40.50.2300">
    <property type="match status" value="1"/>
</dbReference>
<feature type="domain" description="Response regulatory" evidence="4">
    <location>
        <begin position="282"/>
        <end position="396"/>
    </location>
</feature>
<dbReference type="PANTHER" id="PTHR44591">
    <property type="entry name" value="STRESS RESPONSE REGULATOR PROTEIN 1"/>
    <property type="match status" value="1"/>
</dbReference>
<dbReference type="InterPro" id="IPR027417">
    <property type="entry name" value="P-loop_NTPase"/>
</dbReference>